<keyword evidence="2" id="KW-1185">Reference proteome</keyword>
<dbReference type="SUPFAM" id="SSF158379">
    <property type="entry name" value="YqgQ-like"/>
    <property type="match status" value="1"/>
</dbReference>
<reference evidence="1 2" key="1">
    <citation type="submission" date="2019-03" db="EMBL/GenBank/DDBJ databases">
        <title>Genomic Encyclopedia of Type Strains, Phase IV (KMG-IV): sequencing the most valuable type-strain genomes for metagenomic binning, comparative biology and taxonomic classification.</title>
        <authorList>
            <person name="Goeker M."/>
        </authorList>
    </citation>
    <scope>NUCLEOTIDE SEQUENCE [LARGE SCALE GENOMIC DNA]</scope>
    <source>
        <strain evidence="1 2">DSM 23802</strain>
    </source>
</reference>
<dbReference type="OrthoDB" id="2361671at2"/>
<organism evidence="1 2">
    <name type="scientific">Tepidibacillus fermentans</name>
    <dbReference type="NCBI Taxonomy" id="1281767"/>
    <lineage>
        <taxon>Bacteria</taxon>
        <taxon>Bacillati</taxon>
        <taxon>Bacillota</taxon>
        <taxon>Bacilli</taxon>
        <taxon>Bacillales</taxon>
        <taxon>Bacillaceae</taxon>
        <taxon>Tepidibacillus</taxon>
    </lineage>
</organism>
<dbReference type="Pfam" id="PF06014">
    <property type="entry name" value="YqgQ-like"/>
    <property type="match status" value="1"/>
</dbReference>
<dbReference type="InterPro" id="IPR023164">
    <property type="entry name" value="YqgQ-like_sf"/>
</dbReference>
<protein>
    <submittedName>
        <fullName evidence="1">Uncharacterized protein YqgQ</fullName>
    </submittedName>
</protein>
<evidence type="ECO:0000313" key="1">
    <source>
        <dbReference type="EMBL" id="TCS82443.1"/>
    </source>
</evidence>
<comment type="caution">
    <text evidence="1">The sequence shown here is derived from an EMBL/GenBank/DDBJ whole genome shotgun (WGS) entry which is preliminary data.</text>
</comment>
<dbReference type="Gene3D" id="1.10.287.760">
    <property type="entry name" value="YqgQ-like"/>
    <property type="match status" value="1"/>
</dbReference>
<accession>A0A4R3KH41</accession>
<dbReference type="InterPro" id="IPR009256">
    <property type="entry name" value="YqgQ-like"/>
</dbReference>
<dbReference type="RefSeq" id="WP_132768730.1">
    <property type="nucleotide sequence ID" value="NZ_SMAB01000009.1"/>
</dbReference>
<sequence>MSGNDVMFVRDLLKQFGTFIYTGNQLDDLVLMELELQDLYEYKMVSDEDYMKTKLILSKAKRELEKQK</sequence>
<gene>
    <name evidence="1" type="ORF">EDD72_10910</name>
</gene>
<proteinExistence type="predicted"/>
<evidence type="ECO:0000313" key="2">
    <source>
        <dbReference type="Proteomes" id="UP000295788"/>
    </source>
</evidence>
<dbReference type="AlphaFoldDB" id="A0A4R3KH41"/>
<dbReference type="Proteomes" id="UP000295788">
    <property type="component" value="Unassembled WGS sequence"/>
</dbReference>
<name>A0A4R3KH41_9BACI</name>
<dbReference type="EMBL" id="SMAB01000009">
    <property type="protein sequence ID" value="TCS82443.1"/>
    <property type="molecule type" value="Genomic_DNA"/>
</dbReference>